<protein>
    <submittedName>
        <fullName evidence="3">Holo-[acyl-carrier-protein] synthase</fullName>
    </submittedName>
</protein>
<dbReference type="AlphaFoldDB" id="A0A8T1W1G7"/>
<sequence>MHVLRLLVASLLPWLASASPVNTVPSMGKDVCLDDSSIPAVATNLNADTPMTGSTSSSEKKNLPVFFFHGLTGNSTEGFNFQANLTAEGRVFVPLAFCERECSLTALNIQVPMAIAAVQEVVTHDERFANGYIFLGHSQGAMMARAVIEQMDDHKVHTFVSLAGGVNGIFYGPQEADRNSIHDLGAGFGAAVLPQNLFDFTGYAPEGYRGKMQADLARRSMDAKIQAAYSITNLLRTPVRDVWLATNQFLPMINNVNTCAWFDFHCHVDKIRRKHNFLRLKQAHYFASPEDGVASPWQANHLGHYRDVGSLEEIESKFESLSIVEMHDTVEYKEDTYGLRTLDERGALFRYTARGVLIVAGCTTFQSSTWRDCASSILSTTVYIYSRIGH</sequence>
<accession>A0A8T1W1G7</accession>
<dbReference type="Proteomes" id="UP000694044">
    <property type="component" value="Unassembled WGS sequence"/>
</dbReference>
<keyword evidence="1" id="KW-0378">Hydrolase</keyword>
<proteinExistence type="predicted"/>
<dbReference type="GO" id="GO:0005764">
    <property type="term" value="C:lysosome"/>
    <property type="evidence" value="ECO:0007669"/>
    <property type="project" value="TreeGrafter"/>
</dbReference>
<keyword evidence="2" id="KW-0732">Signal</keyword>
<dbReference type="GO" id="GO:0016790">
    <property type="term" value="F:thiolester hydrolase activity"/>
    <property type="evidence" value="ECO:0007669"/>
    <property type="project" value="TreeGrafter"/>
</dbReference>
<dbReference type="OrthoDB" id="155976at2759"/>
<dbReference type="PANTHER" id="PTHR11247:SF8">
    <property type="entry name" value="PALMITOYL-PROTEIN THIOESTERASE 1"/>
    <property type="match status" value="1"/>
</dbReference>
<feature type="signal peptide" evidence="2">
    <location>
        <begin position="1"/>
        <end position="18"/>
    </location>
</feature>
<evidence type="ECO:0000313" key="4">
    <source>
        <dbReference type="Proteomes" id="UP000694044"/>
    </source>
</evidence>
<dbReference type="PANTHER" id="PTHR11247">
    <property type="entry name" value="PALMITOYL-PROTEIN THIOESTERASE/DOLICHYLDIPHOSPHATASE 1"/>
    <property type="match status" value="1"/>
</dbReference>
<evidence type="ECO:0000256" key="1">
    <source>
        <dbReference type="ARBA" id="ARBA00022801"/>
    </source>
</evidence>
<comment type="caution">
    <text evidence="3">The sequence shown here is derived from an EMBL/GenBank/DDBJ whole genome shotgun (WGS) entry which is preliminary data.</text>
</comment>
<dbReference type="Pfam" id="PF02089">
    <property type="entry name" value="Palm_thioest"/>
    <property type="match status" value="1"/>
</dbReference>
<dbReference type="EMBL" id="JAGDFM010000074">
    <property type="protein sequence ID" value="KAG7387712.1"/>
    <property type="molecule type" value="Genomic_DNA"/>
</dbReference>
<evidence type="ECO:0000256" key="2">
    <source>
        <dbReference type="SAM" id="SignalP"/>
    </source>
</evidence>
<name>A0A8T1W1G7_9STRA</name>
<reference evidence="3" key="1">
    <citation type="submission" date="2021-02" db="EMBL/GenBank/DDBJ databases">
        <authorList>
            <person name="Palmer J.M."/>
        </authorList>
    </citation>
    <scope>NUCLEOTIDE SEQUENCE</scope>
    <source>
        <strain evidence="3">SCRP734</strain>
    </source>
</reference>
<gene>
    <name evidence="3" type="primary">PPT2_2</name>
    <name evidence="3" type="ORF">PHYPSEUDO_013839</name>
</gene>
<feature type="chain" id="PRO_5035820798" evidence="2">
    <location>
        <begin position="19"/>
        <end position="390"/>
    </location>
</feature>
<evidence type="ECO:0000313" key="3">
    <source>
        <dbReference type="EMBL" id="KAG7387712.1"/>
    </source>
</evidence>
<organism evidence="3 4">
    <name type="scientific">Phytophthora pseudosyringae</name>
    <dbReference type="NCBI Taxonomy" id="221518"/>
    <lineage>
        <taxon>Eukaryota</taxon>
        <taxon>Sar</taxon>
        <taxon>Stramenopiles</taxon>
        <taxon>Oomycota</taxon>
        <taxon>Peronosporomycetes</taxon>
        <taxon>Peronosporales</taxon>
        <taxon>Peronosporaceae</taxon>
        <taxon>Phytophthora</taxon>
    </lineage>
</organism>
<keyword evidence="4" id="KW-1185">Reference proteome</keyword>